<dbReference type="RefSeq" id="WP_254422400.1">
    <property type="nucleotide sequence ID" value="NZ_CP019645.1"/>
</dbReference>
<feature type="region of interest" description="Disordered" evidence="1">
    <location>
        <begin position="51"/>
        <end position="72"/>
    </location>
</feature>
<protein>
    <recommendedName>
        <fullName evidence="4">ATP-binding protein</fullName>
    </recommendedName>
</protein>
<dbReference type="NCBIfam" id="NF041917">
    <property type="entry name" value="HP0729_fam"/>
    <property type="match status" value="1"/>
</dbReference>
<dbReference type="Proteomes" id="UP000188298">
    <property type="component" value="Chromosome"/>
</dbReference>
<evidence type="ECO:0000313" key="3">
    <source>
        <dbReference type="Proteomes" id="UP000188298"/>
    </source>
</evidence>
<reference evidence="2 3" key="1">
    <citation type="submission" date="2017-02" db="EMBL/GenBank/DDBJ databases">
        <title>Whole genome sequencing of Helicobacter bilis strain AAQJH.</title>
        <authorList>
            <person name="Conlan S."/>
            <person name="Thomas P.J."/>
            <person name="Mullikin J."/>
            <person name="Palmore T.N."/>
            <person name="Frank K.M."/>
            <person name="Segre J.A."/>
        </authorList>
    </citation>
    <scope>NUCLEOTIDE SEQUENCE [LARGE SCALE GENOMIC DNA]</scope>
    <source>
        <strain evidence="2 3">AAQJH</strain>
    </source>
</reference>
<dbReference type="EMBL" id="CP019645">
    <property type="protein sequence ID" value="AQQ58830.1"/>
    <property type="molecule type" value="Genomic_DNA"/>
</dbReference>
<evidence type="ECO:0000313" key="2">
    <source>
        <dbReference type="EMBL" id="AQQ58830.1"/>
    </source>
</evidence>
<sequence>MNTTALLILYNPYYQNDVIESHLEILKLHGKVSFGKIKSKMRNPQLEIMQNSNANTKSSHNDTTTHSKDSIKHTQHTAINTIESTQTDSMQILINQTSTQNPLQLFLTDYANLYVCKVVSISKDKNVPAPAYYDEKGLCVEFWFEISDMQELVRNNFANVRDMFLANFKTLHNNRTFALYGNDYTYPLAITMKKHRDYFATFHANKQPILHYHNMFKTEEQIQMRNNLIDFIFGENLIYDLLTDSAENLINAELEYHANKGNPLYDCTGIVMLYSKTMEQEIGRFCKKLFKNLDIFETSQNQNSIGDYTYKVQGIESSIKEWLDSKALIMPNLGTLNHLLNTFRQNIYNFAKHGIKDSKNIGLMYFIAELQQFIRILQPIRNTTAHATKANLKNVLTLRKQILGIGSDSILVKMMVIYLALL</sequence>
<evidence type="ECO:0008006" key="4">
    <source>
        <dbReference type="Google" id="ProtNLM"/>
    </source>
</evidence>
<proteinExistence type="predicted"/>
<feature type="compositionally biased region" description="Basic and acidic residues" evidence="1">
    <location>
        <begin position="59"/>
        <end position="72"/>
    </location>
</feature>
<gene>
    <name evidence="2" type="ORF">XJ32_00545</name>
</gene>
<dbReference type="AlphaFoldDB" id="A0A1Q2LEI9"/>
<evidence type="ECO:0000256" key="1">
    <source>
        <dbReference type="SAM" id="MobiDB-lite"/>
    </source>
</evidence>
<organism evidence="2 3">
    <name type="scientific">Helicobacter bilis</name>
    <dbReference type="NCBI Taxonomy" id="37372"/>
    <lineage>
        <taxon>Bacteria</taxon>
        <taxon>Pseudomonadati</taxon>
        <taxon>Campylobacterota</taxon>
        <taxon>Epsilonproteobacteria</taxon>
        <taxon>Campylobacterales</taxon>
        <taxon>Helicobacteraceae</taxon>
        <taxon>Helicobacter</taxon>
    </lineage>
</organism>
<name>A0A1Q2LEI9_9HELI</name>
<dbReference type="KEGG" id="hbl:XJ32_00545"/>
<accession>A0A1Q2LEI9</accession>
<dbReference type="InterPro" id="IPR049682">
    <property type="entry name" value="HP0729-like"/>
</dbReference>